<dbReference type="RefSeq" id="WP_310520497.1">
    <property type="nucleotide sequence ID" value="NZ_BAABBS010000002.1"/>
</dbReference>
<proteinExistence type="predicted"/>
<organism evidence="1 2">
    <name type="scientific">Agromyces indicus</name>
    <dbReference type="NCBI Taxonomy" id="758919"/>
    <lineage>
        <taxon>Bacteria</taxon>
        <taxon>Bacillati</taxon>
        <taxon>Actinomycetota</taxon>
        <taxon>Actinomycetes</taxon>
        <taxon>Micrococcales</taxon>
        <taxon>Microbacteriaceae</taxon>
        <taxon>Agromyces</taxon>
    </lineage>
</organism>
<gene>
    <name evidence="1" type="ORF">RH861_07525</name>
</gene>
<protein>
    <submittedName>
        <fullName evidence="1">Uncharacterized protein</fullName>
    </submittedName>
</protein>
<evidence type="ECO:0000313" key="1">
    <source>
        <dbReference type="EMBL" id="MDR5691913.1"/>
    </source>
</evidence>
<evidence type="ECO:0000313" key="2">
    <source>
        <dbReference type="Proteomes" id="UP001260072"/>
    </source>
</evidence>
<keyword evidence="2" id="KW-1185">Reference proteome</keyword>
<sequence length="134" mass="15098">MAGRKHLIEVNRQVAAAGLDERGRHAALIGLARNLARRLDAQGAESAPLTLLKEYQSVLARLVRAEAAEAPAKPGRNAGEDHRLERPENVLELFLRRHRVRPQDRVPMTDEERAQLELDYVEAVERNLRRRGSG</sequence>
<dbReference type="Proteomes" id="UP001260072">
    <property type="component" value="Unassembled WGS sequence"/>
</dbReference>
<name>A0ABU1FJI0_9MICO</name>
<comment type="caution">
    <text evidence="1">The sequence shown here is derived from an EMBL/GenBank/DDBJ whole genome shotgun (WGS) entry which is preliminary data.</text>
</comment>
<accession>A0ABU1FJI0</accession>
<reference evidence="2" key="1">
    <citation type="submission" date="2023-07" db="EMBL/GenBank/DDBJ databases">
        <title>Description of three actinobacteria isolated from air of manufacturing shop in a pharmaceutical factory.</title>
        <authorList>
            <person name="Zhang D.-F."/>
        </authorList>
    </citation>
    <scope>NUCLEOTIDE SEQUENCE [LARGE SCALE GENOMIC DNA]</scope>
    <source>
        <strain evidence="2">CCTCC AB 2011122</strain>
    </source>
</reference>
<dbReference type="EMBL" id="JAVKGS010000002">
    <property type="protein sequence ID" value="MDR5691913.1"/>
    <property type="molecule type" value="Genomic_DNA"/>
</dbReference>